<gene>
    <name evidence="2" type="ORF">Sjap_017864</name>
</gene>
<keyword evidence="3" id="KW-1185">Reference proteome</keyword>
<dbReference type="Proteomes" id="UP001417504">
    <property type="component" value="Unassembled WGS sequence"/>
</dbReference>
<dbReference type="AlphaFoldDB" id="A0AAP0I704"/>
<accession>A0AAP0I704</accession>
<comment type="caution">
    <text evidence="2">The sequence shown here is derived from an EMBL/GenBank/DDBJ whole genome shotgun (WGS) entry which is preliminary data.</text>
</comment>
<evidence type="ECO:0000259" key="1">
    <source>
        <dbReference type="Pfam" id="PF13966"/>
    </source>
</evidence>
<organism evidence="2 3">
    <name type="scientific">Stephania japonica</name>
    <dbReference type="NCBI Taxonomy" id="461633"/>
    <lineage>
        <taxon>Eukaryota</taxon>
        <taxon>Viridiplantae</taxon>
        <taxon>Streptophyta</taxon>
        <taxon>Embryophyta</taxon>
        <taxon>Tracheophyta</taxon>
        <taxon>Spermatophyta</taxon>
        <taxon>Magnoliopsida</taxon>
        <taxon>Ranunculales</taxon>
        <taxon>Menispermaceae</taxon>
        <taxon>Menispermoideae</taxon>
        <taxon>Cissampelideae</taxon>
        <taxon>Stephania</taxon>
    </lineage>
</organism>
<reference evidence="2 3" key="1">
    <citation type="submission" date="2024-01" db="EMBL/GenBank/DDBJ databases">
        <title>Genome assemblies of Stephania.</title>
        <authorList>
            <person name="Yang L."/>
        </authorList>
    </citation>
    <scope>NUCLEOTIDE SEQUENCE [LARGE SCALE GENOMIC DNA]</scope>
    <source>
        <strain evidence="2">QJT</strain>
        <tissue evidence="2">Leaf</tissue>
    </source>
</reference>
<dbReference type="InterPro" id="IPR026960">
    <property type="entry name" value="RVT-Znf"/>
</dbReference>
<evidence type="ECO:0000313" key="3">
    <source>
        <dbReference type="Proteomes" id="UP001417504"/>
    </source>
</evidence>
<sequence length="87" mass="10033">MGVFASDSLRIMCPHTMKGGWPISLNKMWALDVSPKVKIFLWHVYRNILPSNFNLGRRKIKQSNLCEICGSEVELAMHARFRCRSIP</sequence>
<protein>
    <recommendedName>
        <fullName evidence="1">Reverse transcriptase zinc-binding domain-containing protein</fullName>
    </recommendedName>
</protein>
<feature type="domain" description="Reverse transcriptase zinc-binding" evidence="1">
    <location>
        <begin position="25"/>
        <end position="84"/>
    </location>
</feature>
<dbReference type="Pfam" id="PF13966">
    <property type="entry name" value="zf-RVT"/>
    <property type="match status" value="1"/>
</dbReference>
<proteinExistence type="predicted"/>
<dbReference type="EMBL" id="JBBNAE010000007">
    <property type="protein sequence ID" value="KAK9109804.1"/>
    <property type="molecule type" value="Genomic_DNA"/>
</dbReference>
<name>A0AAP0I704_9MAGN</name>
<evidence type="ECO:0000313" key="2">
    <source>
        <dbReference type="EMBL" id="KAK9109804.1"/>
    </source>
</evidence>